<dbReference type="GeneID" id="31366521"/>
<feature type="transmembrane region" description="Helical" evidence="1">
    <location>
        <begin position="36"/>
        <end position="57"/>
    </location>
</feature>
<dbReference type="EMBL" id="ADBJ01000054">
    <property type="protein sequence ID" value="EFA75547.1"/>
    <property type="molecule type" value="Genomic_DNA"/>
</dbReference>
<accession>D3BST2</accession>
<dbReference type="PANTHER" id="PTHR46586:SF4">
    <property type="match status" value="1"/>
</dbReference>
<keyword evidence="1" id="KW-0812">Transmembrane</keyword>
<dbReference type="InParanoid" id="D3BST2"/>
<dbReference type="FunCoup" id="D3BST2">
    <property type="interactions" value="23"/>
</dbReference>
<proteinExistence type="predicted"/>
<keyword evidence="1" id="KW-0472">Membrane</keyword>
<dbReference type="SUPFAM" id="SSF48403">
    <property type="entry name" value="Ankyrin repeat"/>
    <property type="match status" value="1"/>
</dbReference>
<dbReference type="RefSeq" id="XP_020427681.1">
    <property type="nucleotide sequence ID" value="XM_020581811.1"/>
</dbReference>
<evidence type="ECO:0000313" key="3">
    <source>
        <dbReference type="Proteomes" id="UP000001396"/>
    </source>
</evidence>
<dbReference type="Gene3D" id="1.25.40.20">
    <property type="entry name" value="Ankyrin repeat-containing domain"/>
    <property type="match status" value="1"/>
</dbReference>
<dbReference type="InterPro" id="IPR036770">
    <property type="entry name" value="Ankyrin_rpt-contain_sf"/>
</dbReference>
<dbReference type="PANTHER" id="PTHR46586">
    <property type="entry name" value="ANKYRIN REPEAT-CONTAINING PROTEIN"/>
    <property type="match status" value="1"/>
</dbReference>
<keyword evidence="3" id="KW-1185">Reference proteome</keyword>
<gene>
    <name evidence="2" type="ORF">PPL_11052</name>
</gene>
<evidence type="ECO:0008006" key="4">
    <source>
        <dbReference type="Google" id="ProtNLM"/>
    </source>
</evidence>
<dbReference type="AlphaFoldDB" id="D3BST2"/>
<evidence type="ECO:0000313" key="2">
    <source>
        <dbReference type="EMBL" id="EFA75547.1"/>
    </source>
</evidence>
<keyword evidence="1" id="KW-1133">Transmembrane helix</keyword>
<evidence type="ECO:0000256" key="1">
    <source>
        <dbReference type="SAM" id="Phobius"/>
    </source>
</evidence>
<dbReference type="Proteomes" id="UP000001396">
    <property type="component" value="Unassembled WGS sequence"/>
</dbReference>
<protein>
    <recommendedName>
        <fullName evidence="4">Ankyrin repeat protein</fullName>
    </recommendedName>
</protein>
<reference evidence="2 3" key="1">
    <citation type="journal article" date="2011" name="Genome Res.">
        <title>Phylogeny-wide analysis of social amoeba genomes highlights ancient origins for complex intercellular communication.</title>
        <authorList>
            <person name="Heidel A.J."/>
            <person name="Lawal H.M."/>
            <person name="Felder M."/>
            <person name="Schilde C."/>
            <person name="Helps N.R."/>
            <person name="Tunggal B."/>
            <person name="Rivero F."/>
            <person name="John U."/>
            <person name="Schleicher M."/>
            <person name="Eichinger L."/>
            <person name="Platzer M."/>
            <person name="Noegel A.A."/>
            <person name="Schaap P."/>
            <person name="Gloeckner G."/>
        </authorList>
    </citation>
    <scope>NUCLEOTIDE SEQUENCE [LARGE SCALE GENOMIC DNA]</scope>
    <source>
        <strain evidence="3">ATCC 26659 / Pp 5 / PN500</strain>
    </source>
</reference>
<dbReference type="InterPro" id="IPR052050">
    <property type="entry name" value="SecEffector_AnkRepeat"/>
</dbReference>
<organism evidence="2 3">
    <name type="scientific">Heterostelium pallidum (strain ATCC 26659 / Pp 5 / PN500)</name>
    <name type="common">Cellular slime mold</name>
    <name type="synonym">Polysphondylium pallidum</name>
    <dbReference type="NCBI Taxonomy" id="670386"/>
    <lineage>
        <taxon>Eukaryota</taxon>
        <taxon>Amoebozoa</taxon>
        <taxon>Evosea</taxon>
        <taxon>Eumycetozoa</taxon>
        <taxon>Dictyostelia</taxon>
        <taxon>Acytosteliales</taxon>
        <taxon>Acytosteliaceae</taxon>
        <taxon>Heterostelium</taxon>
    </lineage>
</organism>
<name>D3BST2_HETP5</name>
<comment type="caution">
    <text evidence="2">The sequence shown here is derived from an EMBL/GenBank/DDBJ whole genome shotgun (WGS) entry which is preliminary data.</text>
</comment>
<sequence>MYVYVNYFETKNYLFIDNYGGRCCSMAMRSLSNISSILSSVLLSVMILSINQISLIMDNSIFKLVFNNILLRNFIFQQVRSIHVDCLREKSYKWHEVECKPYLLAGYNYFQLLKEYYKGVAGKNKKWYRFLVSSSIDTDLVIGKTLRIAVIQDRLEIVKYFMEHYKLYEEVGRLMGNAVCYGKMDILLYLDQLPAKNKDYAVLISNTPLGGNFPMLEWIIKNKLATSSSNDNETRYILLETIKNAALAGRVDMLEFLMARAKLTTLSEAATPYILVSAIKSGSIATVEWLLAHGIEYEEGVNYINLAALHGHLNMVLYFHEWNLGSFSPKTMDFAISSGSLQLVQWLHENRKDGCTHSSMVNAASKNRLDMVRWLHLNRSDSFDNSILNDILKNKPQVSVGILQYMLDNKLYTVIDNHNIAMSIFSKSIGESEQKVNNLKFLLYNRHRLFDKPIELANLLELSIDSAVSKYVIQRYYNTN</sequence>